<gene>
    <name evidence="1" type="ORF">AFK62_15950</name>
    <name evidence="2" type="ORF">BN137_130</name>
</gene>
<dbReference type="Proteomes" id="UP000009340">
    <property type="component" value="Unassembled WGS sequence"/>
</dbReference>
<proteinExistence type="predicted"/>
<evidence type="ECO:0000313" key="2">
    <source>
        <dbReference type="EMBL" id="CCJ70802.1"/>
    </source>
</evidence>
<dbReference type="EMBL" id="CAKW01000007">
    <property type="protein sequence ID" value="CCJ70802.1"/>
    <property type="molecule type" value="Genomic_DNA"/>
</dbReference>
<evidence type="ECO:0000313" key="1">
    <source>
        <dbReference type="EMBL" id="ALB63896.1"/>
    </source>
</evidence>
<organism evidence="2 3">
    <name type="scientific">Cronobacter condimenti 1330</name>
    <dbReference type="NCBI Taxonomy" id="1073999"/>
    <lineage>
        <taxon>Bacteria</taxon>
        <taxon>Pseudomonadati</taxon>
        <taxon>Pseudomonadota</taxon>
        <taxon>Gammaproteobacteria</taxon>
        <taxon>Enterobacterales</taxon>
        <taxon>Enterobacteriaceae</taxon>
        <taxon>Cronobacter</taxon>
    </lineage>
</organism>
<keyword evidence="4" id="KW-1185">Reference proteome</keyword>
<reference evidence="4" key="2">
    <citation type="submission" date="2015-09" db="EMBL/GenBank/DDBJ databases">
        <title>Cronobacter genome sequencing and assembly.</title>
        <authorList>
            <person name="Descombes P."/>
            <person name="Baert L."/>
            <person name="Ngom-Bru C."/>
            <person name="Barretto C."/>
        </authorList>
    </citation>
    <scope>NUCLEOTIDE SEQUENCE [LARGE SCALE GENOMIC DNA]</scope>
    <source>
        <strain evidence="4">LMG 26250</strain>
    </source>
</reference>
<dbReference type="AlphaFoldDB" id="K8A942"/>
<sequence length="65" mass="7922">MRGYKQEPQLYLAFIHFFCGYLCEEVSYYPGKTQNNPELRIILMDKIVLLFKRLNFKKHDIHRIT</sequence>
<evidence type="ECO:0000313" key="4">
    <source>
        <dbReference type="Proteomes" id="UP000067320"/>
    </source>
</evidence>
<reference evidence="2" key="1">
    <citation type="submission" date="2012-07" db="EMBL/GenBank/DDBJ databases">
        <authorList>
            <person name="Cummings C."/>
        </authorList>
    </citation>
    <scope>NUCLEOTIDE SEQUENCE</scope>
    <source>
        <strain evidence="2">1330</strain>
    </source>
</reference>
<evidence type="ECO:0000313" key="3">
    <source>
        <dbReference type="Proteomes" id="UP000009340"/>
    </source>
</evidence>
<dbReference type="EMBL" id="CP012264">
    <property type="protein sequence ID" value="ALB63896.1"/>
    <property type="molecule type" value="Genomic_DNA"/>
</dbReference>
<dbReference type="PATRIC" id="fig|1073999.7.peg.3335"/>
<reference evidence="1 4" key="3">
    <citation type="journal article" date="2016" name="Genome Announc.">
        <title>Fully Closed Genome Sequences of Five Type Strains of the Genus Cronobacter and One Cronobacter sakazakii Strain.</title>
        <authorList>
            <person name="Moine D."/>
            <person name="Kassam M."/>
            <person name="Baert L."/>
            <person name="Tang Y."/>
            <person name="Barretto C."/>
            <person name="Ngom Bru C."/>
            <person name="Klijn A."/>
            <person name="Descombes P."/>
        </authorList>
    </citation>
    <scope>NUCLEOTIDE SEQUENCE [LARGE SCALE GENOMIC DNA]</scope>
    <source>
        <strain evidence="1 4">LMG 26250</strain>
    </source>
</reference>
<dbReference type="STRING" id="1073999.AFK62_15950"/>
<dbReference type="Proteomes" id="UP000067320">
    <property type="component" value="Chromosome"/>
</dbReference>
<dbReference type="KEGG" id="ccon:AFK62_15950"/>
<accession>K8A942</accession>
<protein>
    <submittedName>
        <fullName evidence="2">Uncharacterized protein</fullName>
    </submittedName>
</protein>
<name>K8A942_9ENTR</name>